<evidence type="ECO:0000256" key="6">
    <source>
        <dbReference type="SAM" id="Coils"/>
    </source>
</evidence>
<dbReference type="GO" id="GO:0005524">
    <property type="term" value="F:ATP binding"/>
    <property type="evidence" value="ECO:0007669"/>
    <property type="project" value="UniProtKB-KW"/>
</dbReference>
<evidence type="ECO:0000313" key="10">
    <source>
        <dbReference type="Proteomes" id="UP000232145"/>
    </source>
</evidence>
<comment type="similarity">
    <text evidence="1">Belongs to the DNA2/NAM7 helicase family.</text>
</comment>
<reference evidence="9 10" key="1">
    <citation type="submission" date="2017-07" db="EMBL/GenBank/DDBJ databases">
        <title>Leptospira spp. isolated from tropical soils.</title>
        <authorList>
            <person name="Thibeaux R."/>
            <person name="Iraola G."/>
            <person name="Ferres I."/>
            <person name="Bierque E."/>
            <person name="Girault D."/>
            <person name="Soupe-Gilbert M.-E."/>
            <person name="Picardeau M."/>
            <person name="Goarant C."/>
        </authorList>
    </citation>
    <scope>NUCLEOTIDE SEQUENCE [LARGE SCALE GENOMIC DNA]</scope>
    <source>
        <strain evidence="9 10">FH2-B-A1</strain>
    </source>
</reference>
<dbReference type="PANTHER" id="PTHR43788">
    <property type="entry name" value="DNA2/NAM7 HELICASE FAMILY MEMBER"/>
    <property type="match status" value="1"/>
</dbReference>
<dbReference type="Gene3D" id="2.40.30.270">
    <property type="match status" value="1"/>
</dbReference>
<keyword evidence="5" id="KW-0067">ATP-binding</keyword>
<dbReference type="EMBL" id="NPDX01000001">
    <property type="protein sequence ID" value="PJZ85709.1"/>
    <property type="molecule type" value="Genomic_DNA"/>
</dbReference>
<dbReference type="InterPro" id="IPR041679">
    <property type="entry name" value="DNA2/NAM7-like_C"/>
</dbReference>
<dbReference type="InterPro" id="IPR050534">
    <property type="entry name" value="Coronavir_polyprotein_1ab"/>
</dbReference>
<dbReference type="InterPro" id="IPR041677">
    <property type="entry name" value="DNA2/NAM7_AAA_11"/>
</dbReference>
<accession>A0A2N0AN32</accession>
<protein>
    <submittedName>
        <fullName evidence="9">RNA helicase</fullName>
    </submittedName>
</protein>
<evidence type="ECO:0000259" key="8">
    <source>
        <dbReference type="Pfam" id="PF13087"/>
    </source>
</evidence>
<dbReference type="CDD" id="cd18808">
    <property type="entry name" value="SF1_C_Upf1"/>
    <property type="match status" value="1"/>
</dbReference>
<dbReference type="SUPFAM" id="SSF52540">
    <property type="entry name" value="P-loop containing nucleoside triphosphate hydrolases"/>
    <property type="match status" value="1"/>
</dbReference>
<dbReference type="Gene3D" id="3.40.50.300">
    <property type="entry name" value="P-loop containing nucleotide triphosphate hydrolases"/>
    <property type="match status" value="2"/>
</dbReference>
<keyword evidence="6" id="KW-0175">Coiled coil</keyword>
<evidence type="ECO:0000256" key="4">
    <source>
        <dbReference type="ARBA" id="ARBA00022806"/>
    </source>
</evidence>
<feature type="domain" description="DNA2/NAM7 helicase helicase" evidence="7">
    <location>
        <begin position="178"/>
        <end position="383"/>
    </location>
</feature>
<evidence type="ECO:0000256" key="5">
    <source>
        <dbReference type="ARBA" id="ARBA00022840"/>
    </source>
</evidence>
<feature type="coiled-coil region" evidence="6">
    <location>
        <begin position="268"/>
        <end position="317"/>
    </location>
</feature>
<feature type="domain" description="DNA2/NAM7 helicase-like C-terminal" evidence="8">
    <location>
        <begin position="398"/>
        <end position="578"/>
    </location>
</feature>
<sequence>MGRTIKQEFGSLEEEILNVKLILNKERDYERSLFLEKGEQSRAIQSAQLEDLKFVVGNTWRAEFQISPSTKAKEWLKPGIPVLLKGNSESIFGNIYKVTDSQLIIQVRGDYEWEDSEFQISKWFQESTYDLYNEIISKVLDDKDSLSHKKLNWILGFGLGDKPTPPKQGLTATPLERIFQISDYGMIFGPPGTGKTTLLMQAVEKIKSRAESVLTLCPTNFACDYIVELALQKGIRVIRMGNSTKIKEEILPYHIDNLIQEHPDQKQIHNWQTELKAIQKKANSWKRNFGKEEREERKALKKEAKFLLSTIREAESNIRMKLLDSAELIVSTFSGFGNEFKKGRVFDYAFVDEATQSLDPGCYLAMYAGKKTFFFGDPKQLGASFSHPDHGAVHSFLEKAVALDSGERVLFLEKQFRMKPEILGFPNQTYYESKILTHPDARWNGNIDISHVLGNDPPILWIDTAGSDSEEETEGEEPSFFNHTEIQLVETLFRLGIPKELTTVISPYRGQVEKLIKVSEGRWFTQTIDSFQGRESEIVILSLVRSNSDGEVGFLLNPKRLNVALTRAKSHLILIGDSGTLCQTKEFQDLYAYIESVGEIRSIYEFME</sequence>
<gene>
    <name evidence="9" type="ORF">CH364_05770</name>
</gene>
<evidence type="ECO:0000256" key="1">
    <source>
        <dbReference type="ARBA" id="ARBA00007913"/>
    </source>
</evidence>
<dbReference type="InterPro" id="IPR047187">
    <property type="entry name" value="SF1_C_Upf1"/>
</dbReference>
<dbReference type="Proteomes" id="UP000232145">
    <property type="component" value="Unassembled WGS sequence"/>
</dbReference>
<dbReference type="PANTHER" id="PTHR43788:SF8">
    <property type="entry name" value="DNA-BINDING PROTEIN SMUBP-2"/>
    <property type="match status" value="1"/>
</dbReference>
<dbReference type="RefSeq" id="WP_100742598.1">
    <property type="nucleotide sequence ID" value="NZ_NPDW01000001.1"/>
</dbReference>
<dbReference type="InterPro" id="IPR027417">
    <property type="entry name" value="P-loop_NTPase"/>
</dbReference>
<keyword evidence="2" id="KW-0547">Nucleotide-binding</keyword>
<evidence type="ECO:0000259" key="7">
    <source>
        <dbReference type="Pfam" id="PF13086"/>
    </source>
</evidence>
<dbReference type="GO" id="GO:0043139">
    <property type="term" value="F:5'-3' DNA helicase activity"/>
    <property type="evidence" value="ECO:0007669"/>
    <property type="project" value="TreeGrafter"/>
</dbReference>
<name>A0A2N0AN32_9LEPT</name>
<dbReference type="OrthoDB" id="9757917at2"/>
<evidence type="ECO:0000313" key="9">
    <source>
        <dbReference type="EMBL" id="PJZ85709.1"/>
    </source>
</evidence>
<keyword evidence="4 9" id="KW-0347">Helicase</keyword>
<keyword evidence="10" id="KW-1185">Reference proteome</keyword>
<keyword evidence="3" id="KW-0378">Hydrolase</keyword>
<organism evidence="9 10">
    <name type="scientific">Leptospira harrisiae</name>
    <dbReference type="NCBI Taxonomy" id="2023189"/>
    <lineage>
        <taxon>Bacteria</taxon>
        <taxon>Pseudomonadati</taxon>
        <taxon>Spirochaetota</taxon>
        <taxon>Spirochaetia</taxon>
        <taxon>Leptospirales</taxon>
        <taxon>Leptospiraceae</taxon>
        <taxon>Leptospira</taxon>
    </lineage>
</organism>
<dbReference type="Pfam" id="PF13086">
    <property type="entry name" value="AAA_11"/>
    <property type="match status" value="1"/>
</dbReference>
<comment type="caution">
    <text evidence="9">The sequence shown here is derived from an EMBL/GenBank/DDBJ whole genome shotgun (WGS) entry which is preliminary data.</text>
</comment>
<evidence type="ECO:0000256" key="3">
    <source>
        <dbReference type="ARBA" id="ARBA00022801"/>
    </source>
</evidence>
<dbReference type="AlphaFoldDB" id="A0A2N0AN32"/>
<dbReference type="GO" id="GO:0016787">
    <property type="term" value="F:hydrolase activity"/>
    <property type="evidence" value="ECO:0007669"/>
    <property type="project" value="UniProtKB-KW"/>
</dbReference>
<evidence type="ECO:0000256" key="2">
    <source>
        <dbReference type="ARBA" id="ARBA00022741"/>
    </source>
</evidence>
<dbReference type="Pfam" id="PF13087">
    <property type="entry name" value="AAA_12"/>
    <property type="match status" value="1"/>
</dbReference>
<proteinExistence type="inferred from homology"/>